<dbReference type="AlphaFoldDB" id="A0ABD3KFV5"/>
<dbReference type="EMBL" id="JBJKBG010000006">
    <property type="protein sequence ID" value="KAL3737204.1"/>
    <property type="molecule type" value="Genomic_DNA"/>
</dbReference>
<evidence type="ECO:0000256" key="1">
    <source>
        <dbReference type="SAM" id="Phobius"/>
    </source>
</evidence>
<gene>
    <name evidence="2" type="ORF">ACJRO7_026035</name>
</gene>
<keyword evidence="3" id="KW-1185">Reference proteome</keyword>
<name>A0ABD3KFV5_EUCGL</name>
<evidence type="ECO:0000313" key="2">
    <source>
        <dbReference type="EMBL" id="KAL3737204.1"/>
    </source>
</evidence>
<dbReference type="Proteomes" id="UP001634007">
    <property type="component" value="Unassembled WGS sequence"/>
</dbReference>
<feature type="transmembrane region" description="Helical" evidence="1">
    <location>
        <begin position="6"/>
        <end position="27"/>
    </location>
</feature>
<keyword evidence="1" id="KW-0812">Transmembrane</keyword>
<keyword evidence="1" id="KW-1133">Transmembrane helix</keyword>
<proteinExistence type="predicted"/>
<comment type="caution">
    <text evidence="2">The sequence shown here is derived from an EMBL/GenBank/DDBJ whole genome shotgun (WGS) entry which is preliminary data.</text>
</comment>
<accession>A0ABD3KFV5</accession>
<keyword evidence="1" id="KW-0472">Membrane</keyword>
<organism evidence="2 3">
    <name type="scientific">Eucalyptus globulus</name>
    <name type="common">Tasmanian blue gum</name>
    <dbReference type="NCBI Taxonomy" id="34317"/>
    <lineage>
        <taxon>Eukaryota</taxon>
        <taxon>Viridiplantae</taxon>
        <taxon>Streptophyta</taxon>
        <taxon>Embryophyta</taxon>
        <taxon>Tracheophyta</taxon>
        <taxon>Spermatophyta</taxon>
        <taxon>Magnoliopsida</taxon>
        <taxon>eudicotyledons</taxon>
        <taxon>Gunneridae</taxon>
        <taxon>Pentapetalae</taxon>
        <taxon>rosids</taxon>
        <taxon>malvids</taxon>
        <taxon>Myrtales</taxon>
        <taxon>Myrtaceae</taxon>
        <taxon>Myrtoideae</taxon>
        <taxon>Eucalypteae</taxon>
        <taxon>Eucalyptus</taxon>
    </lineage>
</organism>
<reference evidence="2 3" key="1">
    <citation type="submission" date="2024-11" db="EMBL/GenBank/DDBJ databases">
        <title>Chromosome-level genome assembly of Eucalyptus globulus Labill. provides insights into its genome evolution.</title>
        <authorList>
            <person name="Li X."/>
        </authorList>
    </citation>
    <scope>NUCLEOTIDE SEQUENCE [LARGE SCALE GENOMIC DNA]</scope>
    <source>
        <strain evidence="2">CL2024</strain>
        <tissue evidence="2">Fresh tender leaves</tissue>
    </source>
</reference>
<evidence type="ECO:0000313" key="3">
    <source>
        <dbReference type="Proteomes" id="UP001634007"/>
    </source>
</evidence>
<sequence>MGYVVMISLPAILLCLMIMALICYLIGRAWGRRRAQYYQPPEPTLRSHPRPPEVT</sequence>
<protein>
    <submittedName>
        <fullName evidence="2">Uncharacterized protein</fullName>
    </submittedName>
</protein>